<dbReference type="SUPFAM" id="SSF47954">
    <property type="entry name" value="Cyclin-like"/>
    <property type="match status" value="1"/>
</dbReference>
<organism evidence="4 5">
    <name type="scientific">Tigriopus californicus</name>
    <name type="common">Marine copepod</name>
    <dbReference type="NCBI Taxonomy" id="6832"/>
    <lineage>
        <taxon>Eukaryota</taxon>
        <taxon>Metazoa</taxon>
        <taxon>Ecdysozoa</taxon>
        <taxon>Arthropoda</taxon>
        <taxon>Crustacea</taxon>
        <taxon>Multicrustacea</taxon>
        <taxon>Hexanauplia</taxon>
        <taxon>Copepoda</taxon>
        <taxon>Harpacticoida</taxon>
        <taxon>Harpacticidae</taxon>
        <taxon>Tigriopus</taxon>
    </lineage>
</organism>
<comment type="caution">
    <text evidence="4">The sequence shown here is derived from an EMBL/GenBank/DDBJ whole genome shotgun (WGS) entry which is preliminary data.</text>
</comment>
<feature type="non-terminal residue" evidence="4">
    <location>
        <position position="342"/>
    </location>
</feature>
<dbReference type="PANTHER" id="PTHR10177">
    <property type="entry name" value="CYCLINS"/>
    <property type="match status" value="1"/>
</dbReference>
<sequence>VVEWIHQVFQEQDWRLNVLCLAIQILDSFLELSPVKLSQFQLATVSCVSVAAKQKRYPPINASILIEYSAKSITLPEVQAWELLVLSKLSWHINFVELSNYFDSFWRLSITSFSSSSSNNSSPSGRDLSRRARKESYRNAHLLFILASRDWDFCHLYQFRVRSLVALRLALTTCQSQKLLAMQKDSSGFKACWESPDLHKTLKVTGELIESCSLQMESILWNMVPPSSPKSNPCSSKSEHLTSTPKKKPGCWVFEDDKGPEEVEESQENKENDDSAIGLIVGSPQPHCITTSPTVSSTVSSSTSSPDSGTSMAPKRTGAFSDLTSLENILSSTAINPLDKNE</sequence>
<feature type="domain" description="Cyclin-like" evidence="3">
    <location>
        <begin position="3"/>
        <end position="87"/>
    </location>
</feature>
<comment type="similarity">
    <text evidence="1">Belongs to the cyclin family.</text>
</comment>
<evidence type="ECO:0000259" key="3">
    <source>
        <dbReference type="SMART" id="SM00385"/>
    </source>
</evidence>
<gene>
    <name evidence="4" type="ORF">TCAL_15783</name>
</gene>
<feature type="non-terminal residue" evidence="4">
    <location>
        <position position="1"/>
    </location>
</feature>
<dbReference type="AlphaFoldDB" id="A0A553P789"/>
<name>A0A553P789_TIGCA</name>
<feature type="compositionally biased region" description="Low complexity" evidence="2">
    <location>
        <begin position="290"/>
        <end position="311"/>
    </location>
</feature>
<dbReference type="Proteomes" id="UP000318571">
    <property type="component" value="Chromosome 3"/>
</dbReference>
<dbReference type="InterPro" id="IPR036915">
    <property type="entry name" value="Cyclin-like_sf"/>
</dbReference>
<dbReference type="Gene3D" id="1.10.472.10">
    <property type="entry name" value="Cyclin-like"/>
    <property type="match status" value="2"/>
</dbReference>
<feature type="compositionally biased region" description="Basic and acidic residues" evidence="2">
    <location>
        <begin position="255"/>
        <end position="273"/>
    </location>
</feature>
<proteinExistence type="inferred from homology"/>
<dbReference type="InterPro" id="IPR039361">
    <property type="entry name" value="Cyclin"/>
</dbReference>
<accession>A0A553P789</accession>
<dbReference type="OMA" id="WHINFVE"/>
<keyword evidence="5" id="KW-1185">Reference proteome</keyword>
<evidence type="ECO:0000256" key="1">
    <source>
        <dbReference type="RuleBase" id="RU000383"/>
    </source>
</evidence>
<dbReference type="SMART" id="SM00385">
    <property type="entry name" value="CYCLIN"/>
    <property type="match status" value="1"/>
</dbReference>
<protein>
    <recommendedName>
        <fullName evidence="3">Cyclin-like domain-containing protein</fullName>
    </recommendedName>
</protein>
<dbReference type="Pfam" id="PF00134">
    <property type="entry name" value="Cyclin_N"/>
    <property type="match status" value="1"/>
</dbReference>
<reference evidence="4 5" key="1">
    <citation type="journal article" date="2018" name="Nat. Ecol. Evol.">
        <title>Genomic signatures of mitonuclear coevolution across populations of Tigriopus californicus.</title>
        <authorList>
            <person name="Barreto F.S."/>
            <person name="Watson E.T."/>
            <person name="Lima T.G."/>
            <person name="Willett C.S."/>
            <person name="Edmands S."/>
            <person name="Li W."/>
            <person name="Burton R.S."/>
        </authorList>
    </citation>
    <scope>NUCLEOTIDE SEQUENCE [LARGE SCALE GENOMIC DNA]</scope>
    <source>
        <strain evidence="4 5">San Diego</strain>
    </source>
</reference>
<dbReference type="EMBL" id="VCGU01000007">
    <property type="protein sequence ID" value="TRY73490.1"/>
    <property type="molecule type" value="Genomic_DNA"/>
</dbReference>
<feature type="region of interest" description="Disordered" evidence="2">
    <location>
        <begin position="228"/>
        <end position="319"/>
    </location>
</feature>
<dbReference type="InterPro" id="IPR013763">
    <property type="entry name" value="Cyclin-like_dom"/>
</dbReference>
<keyword evidence="1" id="KW-0195">Cyclin</keyword>
<evidence type="ECO:0000256" key="2">
    <source>
        <dbReference type="SAM" id="MobiDB-lite"/>
    </source>
</evidence>
<dbReference type="STRING" id="6832.A0A553P789"/>
<evidence type="ECO:0000313" key="5">
    <source>
        <dbReference type="Proteomes" id="UP000318571"/>
    </source>
</evidence>
<dbReference type="InterPro" id="IPR006671">
    <property type="entry name" value="Cyclin_N"/>
</dbReference>
<evidence type="ECO:0000313" key="4">
    <source>
        <dbReference type="EMBL" id="TRY73490.1"/>
    </source>
</evidence>